<dbReference type="VEuPathDB" id="FungiDB:VP01_1148g1"/>
<comment type="caution">
    <text evidence="1">The sequence shown here is derived from an EMBL/GenBank/DDBJ whole genome shotgun (WGS) entry which is preliminary data.</text>
</comment>
<organism evidence="1 2">
    <name type="scientific">Puccinia sorghi</name>
    <dbReference type="NCBI Taxonomy" id="27349"/>
    <lineage>
        <taxon>Eukaryota</taxon>
        <taxon>Fungi</taxon>
        <taxon>Dikarya</taxon>
        <taxon>Basidiomycota</taxon>
        <taxon>Pucciniomycotina</taxon>
        <taxon>Pucciniomycetes</taxon>
        <taxon>Pucciniales</taxon>
        <taxon>Pucciniaceae</taxon>
        <taxon>Puccinia</taxon>
    </lineage>
</organism>
<reference evidence="1 2" key="1">
    <citation type="submission" date="2015-08" db="EMBL/GenBank/DDBJ databases">
        <title>Next Generation Sequencing and Analysis of the Genome of Puccinia sorghi L Schw, the Causal Agent of Maize Common Rust.</title>
        <authorList>
            <person name="Rochi L."/>
            <person name="Burguener G."/>
            <person name="Darino M."/>
            <person name="Turjanski A."/>
            <person name="Kreff E."/>
            <person name="Dieguez M.J."/>
            <person name="Sacco F."/>
        </authorList>
    </citation>
    <scope>NUCLEOTIDE SEQUENCE [LARGE SCALE GENOMIC DNA]</scope>
    <source>
        <strain evidence="1 2">RO10H11247</strain>
    </source>
</reference>
<evidence type="ECO:0000313" key="1">
    <source>
        <dbReference type="EMBL" id="KNZ63415.1"/>
    </source>
</evidence>
<evidence type="ECO:0000313" key="2">
    <source>
        <dbReference type="Proteomes" id="UP000037035"/>
    </source>
</evidence>
<proteinExistence type="predicted"/>
<dbReference type="Proteomes" id="UP000037035">
    <property type="component" value="Unassembled WGS sequence"/>
</dbReference>
<sequence length="714" mass="83421">MNHLYYWRKLGKKLKLYILKGVSFLKELFLYKSESNNNSRSRIFKREGKQMSSREPYSSSFKGHKIILTQKSQRMDWRVGKAFLTKRGWDKLTLISLDDWTLRGKRGSLLRLSRGLRTNSWGWWVFRLNSGFVAPCGLSHAVACHTMCLVTYNEWICTTIDESHRTFWALPRWHIWVYIETCGMYYKFPKQAFRYLHFVPSGLSHACLMCLLTFLYVILCVEFIGSIIFNDLLYQHKFCFLFYRFCQIFSKLQKDRRGELLISDDYTGVKIIPFSTLKISTAIQLHHTSCNVHGYKNLENLLYLLKRVSMIKTLLRGKGNLHLLRSVDLKANFSLALVKFDSHYTDNKSAHTPIFKLWPQTNVNSLNSMIHHCSTSPNHFSFSSTWMSYIDFYCFAPSCSQLIDIIRFMKGRKKILEKDISPLSFILSFVICAPQTCRSHILTHHFNYKQCFHQPSWDLVRWSYFGRFPLTYYIQDESVLMSHLGSCHTRQCCIQELCNQHGDYFLCHCLLELLTLNIPPITMVFFGIPDPTITLNGLLNCAAPCWRYKLNIIFYMFLYEELCVCALSLFYFRTAFFSFFFTFKLAVLLLEEECSLKRKEHPSRCGSKLLTVNHEGLKQENNCVFLSLNFISFSLSFQLQLPTHSADYLSPPHGPFGCILLPASRYICSSFFRSRNRSSTIISSCMSPSPPLVLMDVLAAHILFFPLLSLSWYY</sequence>
<gene>
    <name evidence="1" type="ORF">VP01_1148g1</name>
</gene>
<protein>
    <submittedName>
        <fullName evidence="1">Uncharacterized protein</fullName>
    </submittedName>
</protein>
<dbReference type="AlphaFoldDB" id="A0A0L6VT85"/>
<dbReference type="EMBL" id="LAVV01001654">
    <property type="protein sequence ID" value="KNZ63415.1"/>
    <property type="molecule type" value="Genomic_DNA"/>
</dbReference>
<name>A0A0L6VT85_9BASI</name>
<keyword evidence="2" id="KW-1185">Reference proteome</keyword>
<accession>A0A0L6VT85</accession>